<dbReference type="Proteomes" id="UP000032737">
    <property type="component" value="Chromosome"/>
</dbReference>
<keyword evidence="6" id="KW-1185">Reference proteome</keyword>
<dbReference type="OrthoDB" id="384352at2"/>
<organism evidence="5 6">
    <name type="scientific">Acholeplasma brassicae</name>
    <dbReference type="NCBI Taxonomy" id="61635"/>
    <lineage>
        <taxon>Bacteria</taxon>
        <taxon>Bacillati</taxon>
        <taxon>Mycoplasmatota</taxon>
        <taxon>Mollicutes</taxon>
        <taxon>Acholeplasmatales</taxon>
        <taxon>Acholeplasmataceae</taxon>
        <taxon>Acholeplasma</taxon>
    </lineage>
</organism>
<feature type="domain" description="Pesticidal crystal protein Cry22Aa Ig-like" evidence="4">
    <location>
        <begin position="31"/>
        <end position="102"/>
    </location>
</feature>
<feature type="signal peptide" evidence="2">
    <location>
        <begin position="1"/>
        <end position="18"/>
    </location>
</feature>
<proteinExistence type="predicted"/>
<dbReference type="Pfam" id="PF16403">
    <property type="entry name" value="Bact_surface_Ig-like"/>
    <property type="match status" value="1"/>
</dbReference>
<feature type="domain" description="CBM-cenC" evidence="3">
    <location>
        <begin position="108"/>
        <end position="234"/>
    </location>
</feature>
<dbReference type="SUPFAM" id="SSF49785">
    <property type="entry name" value="Galactose-binding domain-like"/>
    <property type="match status" value="2"/>
</dbReference>
<dbReference type="AlphaFoldDB" id="U4KMQ3"/>
<evidence type="ECO:0008006" key="7">
    <source>
        <dbReference type="Google" id="ProtNLM"/>
    </source>
</evidence>
<dbReference type="STRING" id="61635.BN85304660"/>
<name>U4KMQ3_9MOLU</name>
<evidence type="ECO:0000313" key="5">
    <source>
        <dbReference type="EMBL" id="CCV65487.1"/>
    </source>
</evidence>
<dbReference type="KEGG" id="abra:BN85304660"/>
<dbReference type="InterPro" id="IPR013783">
    <property type="entry name" value="Ig-like_fold"/>
</dbReference>
<dbReference type="InterPro" id="IPR003305">
    <property type="entry name" value="CenC_carb-bd"/>
</dbReference>
<evidence type="ECO:0000256" key="2">
    <source>
        <dbReference type="SAM" id="SignalP"/>
    </source>
</evidence>
<dbReference type="HOGENOM" id="CLU_533850_0_0_14"/>
<gene>
    <name evidence="5" type="ORF">BN85304660</name>
</gene>
<evidence type="ECO:0000256" key="1">
    <source>
        <dbReference type="ARBA" id="ARBA00022801"/>
    </source>
</evidence>
<keyword evidence="1" id="KW-0378">Hydrolase</keyword>
<dbReference type="GO" id="GO:0016798">
    <property type="term" value="F:hydrolase activity, acting on glycosyl bonds"/>
    <property type="evidence" value="ECO:0007669"/>
    <property type="project" value="InterPro"/>
</dbReference>
<feature type="domain" description="CBM-cenC" evidence="3">
    <location>
        <begin position="370"/>
        <end position="481"/>
    </location>
</feature>
<reference evidence="5 6" key="1">
    <citation type="journal article" date="2013" name="J. Mol. Microbiol. Biotechnol.">
        <title>Analysis of the Complete Genomes of Acholeplasma brassicae , A. palmae and A. laidlawii and Their Comparison to the Obligate Parasites from ' Candidatus Phytoplasma'.</title>
        <authorList>
            <person name="Kube M."/>
            <person name="Siewert C."/>
            <person name="Migdoll A.M."/>
            <person name="Duduk B."/>
            <person name="Holz S."/>
            <person name="Rabus R."/>
            <person name="Seemuller E."/>
            <person name="Mitrovic J."/>
            <person name="Muller I."/>
            <person name="Buttner C."/>
            <person name="Reinhardt R."/>
        </authorList>
    </citation>
    <scope>NUCLEOTIDE SEQUENCE [LARGE SCALE GENOMIC DNA]</scope>
    <source>
        <strain evidence="6">0502</strain>
    </source>
</reference>
<evidence type="ECO:0000313" key="6">
    <source>
        <dbReference type="Proteomes" id="UP000032737"/>
    </source>
</evidence>
<protein>
    <recommendedName>
        <fullName evidence="7">Pesticidal crystal protein Cry22Aa Ig-like domain-containing protein</fullName>
    </recommendedName>
</protein>
<dbReference type="Pfam" id="PF02018">
    <property type="entry name" value="CBM_4_9"/>
    <property type="match status" value="2"/>
</dbReference>
<dbReference type="Gene3D" id="2.60.40.10">
    <property type="entry name" value="Immunoglobulins"/>
    <property type="match status" value="2"/>
</dbReference>
<dbReference type="Gene3D" id="2.60.120.260">
    <property type="entry name" value="Galactose-binding domain-like"/>
    <property type="match status" value="2"/>
</dbReference>
<dbReference type="PROSITE" id="PS51257">
    <property type="entry name" value="PROKAR_LIPOPROTEIN"/>
    <property type="match status" value="1"/>
</dbReference>
<dbReference type="InterPro" id="IPR008979">
    <property type="entry name" value="Galactose-bd-like_sf"/>
</dbReference>
<sequence length="510" mass="55128">MKKVLTLVLLLAAGLFMAACEETTVDDAKPEITGVGAVTINVGDTFDPMAGVKAEDEVDGIITSDIVVTGTVDTNKAGTYELTYTVKDKAGNEQVVKRTIIVLGLAGLANGDFSNQLEGWATWFNDSQDVDVEYSVVDGKAVIDIKAQSVVMDNNWWDVQLSYKTISFPKFESYTLKFTAYAENDRYLMLNLQGGGMSSKAINEEVVALGTTAQEFSFDFFSKEDVTNAELQFSFGTFHKVAGVDMEKATVLGKIYISNVQIVVGPELENQAPVLEGVTDRVIEVGAESFVIKAGISVSDDFDTLTIADVVAEAVGAELTFPAVAGKYVYKYTVTDSEGLEATATRTIHVGSFNVGSFLEVDENGLPVGYEQWAADNAKQTVTTTDGVVSIDIETVGAMPWENQFKISGLMATKGTYEISFKASSSVARTIVFALEQNYGVGVERAWHRVDLTTEMQTFTFTIELSQDAKTSGAFQFFMGNSVGEVGFEDGVYVASIIQISDLMVTKQVA</sequence>
<evidence type="ECO:0000259" key="4">
    <source>
        <dbReference type="Pfam" id="PF16403"/>
    </source>
</evidence>
<keyword evidence="2" id="KW-0732">Signal</keyword>
<dbReference type="RefSeq" id="WP_030004346.1">
    <property type="nucleotide sequence ID" value="NC_022549.1"/>
</dbReference>
<dbReference type="InterPro" id="IPR032179">
    <property type="entry name" value="Cry22Aa_Ig-like"/>
</dbReference>
<dbReference type="EMBL" id="FO681348">
    <property type="protein sequence ID" value="CCV65487.1"/>
    <property type="molecule type" value="Genomic_DNA"/>
</dbReference>
<accession>U4KMQ3</accession>
<evidence type="ECO:0000259" key="3">
    <source>
        <dbReference type="Pfam" id="PF02018"/>
    </source>
</evidence>
<feature type="chain" id="PRO_5004650626" description="Pesticidal crystal protein Cry22Aa Ig-like domain-containing protein" evidence="2">
    <location>
        <begin position="19"/>
        <end position="510"/>
    </location>
</feature>